<organism evidence="6 7">
    <name type="scientific">Pristionchus mayeri</name>
    <dbReference type="NCBI Taxonomy" id="1317129"/>
    <lineage>
        <taxon>Eukaryota</taxon>
        <taxon>Metazoa</taxon>
        <taxon>Ecdysozoa</taxon>
        <taxon>Nematoda</taxon>
        <taxon>Chromadorea</taxon>
        <taxon>Rhabditida</taxon>
        <taxon>Rhabditina</taxon>
        <taxon>Diplogasteromorpha</taxon>
        <taxon>Diplogasteroidea</taxon>
        <taxon>Neodiplogasteridae</taxon>
        <taxon>Pristionchus</taxon>
    </lineage>
</organism>
<accession>A0AAN5I7E5</accession>
<dbReference type="PROSITE" id="PS50089">
    <property type="entry name" value="ZF_RING_2"/>
    <property type="match status" value="1"/>
</dbReference>
<evidence type="ECO:0000259" key="5">
    <source>
        <dbReference type="PROSITE" id="PS50089"/>
    </source>
</evidence>
<dbReference type="Pfam" id="PF00097">
    <property type="entry name" value="zf-C3HC4"/>
    <property type="match status" value="1"/>
</dbReference>
<dbReference type="Proteomes" id="UP001328107">
    <property type="component" value="Unassembled WGS sequence"/>
</dbReference>
<dbReference type="EMBL" id="BTRK01000005">
    <property type="protein sequence ID" value="GMR54269.1"/>
    <property type="molecule type" value="Genomic_DNA"/>
</dbReference>
<evidence type="ECO:0000256" key="1">
    <source>
        <dbReference type="ARBA" id="ARBA00022723"/>
    </source>
</evidence>
<gene>
    <name evidence="6" type="ORF">PMAYCL1PPCAC_24463</name>
</gene>
<comment type="caution">
    <text evidence="6">The sequence shown here is derived from an EMBL/GenBank/DDBJ whole genome shotgun (WGS) entry which is preliminary data.</text>
</comment>
<feature type="domain" description="RING-type" evidence="5">
    <location>
        <begin position="54"/>
        <end position="96"/>
    </location>
</feature>
<protein>
    <recommendedName>
        <fullName evidence="5">RING-type domain-containing protein</fullName>
    </recommendedName>
</protein>
<evidence type="ECO:0000256" key="2">
    <source>
        <dbReference type="ARBA" id="ARBA00022771"/>
    </source>
</evidence>
<name>A0AAN5I7E5_9BILA</name>
<dbReference type="InterPro" id="IPR013083">
    <property type="entry name" value="Znf_RING/FYVE/PHD"/>
</dbReference>
<dbReference type="SUPFAM" id="SSF57850">
    <property type="entry name" value="RING/U-box"/>
    <property type="match status" value="2"/>
</dbReference>
<keyword evidence="3" id="KW-0862">Zinc</keyword>
<dbReference type="Gene3D" id="3.30.40.10">
    <property type="entry name" value="Zinc/RING finger domain, C3HC4 (zinc finger)"/>
    <property type="match status" value="1"/>
</dbReference>
<dbReference type="InterPro" id="IPR001841">
    <property type="entry name" value="Znf_RING"/>
</dbReference>
<dbReference type="AlphaFoldDB" id="A0AAN5I7E5"/>
<reference evidence="7" key="1">
    <citation type="submission" date="2022-10" db="EMBL/GenBank/DDBJ databases">
        <title>Genome assembly of Pristionchus species.</title>
        <authorList>
            <person name="Yoshida K."/>
            <person name="Sommer R.J."/>
        </authorList>
    </citation>
    <scope>NUCLEOTIDE SEQUENCE [LARGE SCALE GENOMIC DNA]</scope>
    <source>
        <strain evidence="7">RS5460</strain>
    </source>
</reference>
<evidence type="ECO:0000313" key="6">
    <source>
        <dbReference type="EMBL" id="GMR54269.1"/>
    </source>
</evidence>
<dbReference type="GO" id="GO:0008270">
    <property type="term" value="F:zinc ion binding"/>
    <property type="evidence" value="ECO:0007669"/>
    <property type="project" value="UniProtKB-KW"/>
</dbReference>
<keyword evidence="1" id="KW-0479">Metal-binding</keyword>
<keyword evidence="7" id="KW-1185">Reference proteome</keyword>
<evidence type="ECO:0000256" key="3">
    <source>
        <dbReference type="ARBA" id="ARBA00022833"/>
    </source>
</evidence>
<sequence length="181" mass="20128">TAPLPSPQLIPCLHIICIRCYESMCKFTKTCPFPYCFSPLRHNRDMRLNKCESPICRRRMAPMGELIELECNHSLCGECHGELFRGRRSGFCPDCDNPVAAEGEETCNICTKFGTAEKMTSAKCCGATICITCAEKGKKRGEDKEVKCPEGKCKKKKREKDLVSGIREPGTICSCGVTCEN</sequence>
<keyword evidence="2 4" id="KW-0863">Zinc-finger</keyword>
<dbReference type="InterPro" id="IPR018957">
    <property type="entry name" value="Znf_C3HC4_RING-type"/>
</dbReference>
<proteinExistence type="predicted"/>
<feature type="non-terminal residue" evidence="6">
    <location>
        <position position="1"/>
    </location>
</feature>
<evidence type="ECO:0000313" key="7">
    <source>
        <dbReference type="Proteomes" id="UP001328107"/>
    </source>
</evidence>
<evidence type="ECO:0000256" key="4">
    <source>
        <dbReference type="PROSITE-ProRule" id="PRU00175"/>
    </source>
</evidence>